<dbReference type="Gene3D" id="3.40.50.1820">
    <property type="entry name" value="alpha/beta hydrolase"/>
    <property type="match status" value="1"/>
</dbReference>
<feature type="signal peptide" evidence="4">
    <location>
        <begin position="1"/>
        <end position="15"/>
    </location>
</feature>
<dbReference type="Proteomes" id="UP000199623">
    <property type="component" value="Unassembled WGS sequence"/>
</dbReference>
<proteinExistence type="inferred from homology"/>
<keyword evidence="3 6" id="KW-0378">Hydrolase</keyword>
<dbReference type="InterPro" id="IPR000073">
    <property type="entry name" value="AB_hydrolase_1"/>
</dbReference>
<feature type="domain" description="AB hydrolase-1" evidence="5">
    <location>
        <begin position="112"/>
        <end position="496"/>
    </location>
</feature>
<evidence type="ECO:0000313" key="6">
    <source>
        <dbReference type="EMBL" id="SDH42083.1"/>
    </source>
</evidence>
<dbReference type="InterPro" id="IPR051601">
    <property type="entry name" value="Serine_prot/Carboxylest_S33"/>
</dbReference>
<comment type="similarity">
    <text evidence="1">Belongs to the peptidase S33 family.</text>
</comment>
<keyword evidence="2 4" id="KW-0732">Signal</keyword>
<evidence type="ECO:0000259" key="5">
    <source>
        <dbReference type="Pfam" id="PF00561"/>
    </source>
</evidence>
<protein>
    <submittedName>
        <fullName evidence="6">Alpha/beta hydrolase fold</fullName>
    </submittedName>
</protein>
<dbReference type="EMBL" id="FNCC01000021">
    <property type="protein sequence ID" value="SDH42083.1"/>
    <property type="molecule type" value="Genomic_DNA"/>
</dbReference>
<dbReference type="InterPro" id="IPR029058">
    <property type="entry name" value="AB_hydrolase_fold"/>
</dbReference>
<evidence type="ECO:0000313" key="7">
    <source>
        <dbReference type="Proteomes" id="UP000199623"/>
    </source>
</evidence>
<organism evidence="6 7">
    <name type="scientific">Lentzea fradiae</name>
    <dbReference type="NCBI Taxonomy" id="200378"/>
    <lineage>
        <taxon>Bacteria</taxon>
        <taxon>Bacillati</taxon>
        <taxon>Actinomycetota</taxon>
        <taxon>Actinomycetes</taxon>
        <taxon>Pseudonocardiales</taxon>
        <taxon>Pseudonocardiaceae</taxon>
        <taxon>Lentzea</taxon>
    </lineage>
</organism>
<dbReference type="RefSeq" id="WP_090059329.1">
    <property type="nucleotide sequence ID" value="NZ_FNCC01000021.1"/>
</dbReference>
<sequence>MVRLLSVLLVIPLLASCTSIVEGGARPGVSLEKAGPAGTVPAGLEEFYGQQLAWQDCAPFATTGSSRQAYGSKRDVECARAEVPLDYSKPDGDTITIGVLRYKATGDKIGSLLINPGGPGASGMAAAAGMLNDYRKTELAKRFDLIGFDPRGIGASEPAVRCLTGPERDEERLDLDLDTSPAGIAQTEQENKAYAEKCAAGTKFGEAMLANLGTRDVVKDMDVLRSALGDAKLSYVGYSYGTRIGTEYAETFPQNVRALVLDGAVDPAQDPLASLVAQAAGFQQAFDEFVKWCREKGDCPLTGDDASTSFRQLTTPLIQAPVAVGDRKLSYNDAITATIQALYSEQLWPVLLNGLTELRNGKGRVLLALADAYYDRDEQGQYSTITDAFNAVHCVDDQRLTDKDKLLETARAYKAAAPFLDDGNPPGAALDSCAFWPVPVTADTAPPKAEGIPPLLVISTTGDPATPYEAGVNLAKALNSRLLTFEGVQHTVFLQGEKCVDDAGVKYLIDQTLPADGTRCA</sequence>
<dbReference type="AlphaFoldDB" id="A0A1G8C9X9"/>
<dbReference type="Pfam" id="PF00561">
    <property type="entry name" value="Abhydrolase_1"/>
    <property type="match status" value="1"/>
</dbReference>
<feature type="chain" id="PRO_5039316851" evidence="4">
    <location>
        <begin position="16"/>
        <end position="521"/>
    </location>
</feature>
<evidence type="ECO:0000256" key="1">
    <source>
        <dbReference type="ARBA" id="ARBA00010088"/>
    </source>
</evidence>
<accession>A0A1G8C9X9</accession>
<evidence type="ECO:0000256" key="4">
    <source>
        <dbReference type="SAM" id="SignalP"/>
    </source>
</evidence>
<dbReference type="OrthoDB" id="3252468at2"/>
<evidence type="ECO:0000256" key="3">
    <source>
        <dbReference type="ARBA" id="ARBA00022801"/>
    </source>
</evidence>
<name>A0A1G8C9X9_9PSEU</name>
<dbReference type="STRING" id="200378.SAMN05216553_12178"/>
<dbReference type="SUPFAM" id="SSF53474">
    <property type="entry name" value="alpha/beta-Hydrolases"/>
    <property type="match status" value="1"/>
</dbReference>
<keyword evidence="7" id="KW-1185">Reference proteome</keyword>
<dbReference type="GO" id="GO:0016787">
    <property type="term" value="F:hydrolase activity"/>
    <property type="evidence" value="ECO:0007669"/>
    <property type="project" value="UniProtKB-KW"/>
</dbReference>
<evidence type="ECO:0000256" key="2">
    <source>
        <dbReference type="ARBA" id="ARBA00022729"/>
    </source>
</evidence>
<dbReference type="PANTHER" id="PTHR43248">
    <property type="entry name" value="2-SUCCINYL-6-HYDROXY-2,4-CYCLOHEXADIENE-1-CARBOXYLATE SYNTHASE"/>
    <property type="match status" value="1"/>
</dbReference>
<gene>
    <name evidence="6" type="ORF">SAMN05216553_12178</name>
</gene>
<dbReference type="PROSITE" id="PS51257">
    <property type="entry name" value="PROKAR_LIPOPROTEIN"/>
    <property type="match status" value="1"/>
</dbReference>
<dbReference type="PANTHER" id="PTHR43248:SF29">
    <property type="entry name" value="TRIPEPTIDYL AMINOPEPTIDASE"/>
    <property type="match status" value="1"/>
</dbReference>
<reference evidence="7" key="1">
    <citation type="submission" date="2016-10" db="EMBL/GenBank/DDBJ databases">
        <authorList>
            <person name="Varghese N."/>
            <person name="Submissions S."/>
        </authorList>
    </citation>
    <scope>NUCLEOTIDE SEQUENCE [LARGE SCALE GENOMIC DNA]</scope>
    <source>
        <strain evidence="7">CGMCC 4.3506</strain>
    </source>
</reference>